<comment type="caution">
    <text evidence="4">The sequence shown here is derived from an EMBL/GenBank/DDBJ whole genome shotgun (WGS) entry which is preliminary data.</text>
</comment>
<accession>A0A8T1FYX8</accession>
<name>A0A8T1FYX8_9STRA</name>
<dbReference type="Proteomes" id="UP000736787">
    <property type="component" value="Unassembled WGS sequence"/>
</dbReference>
<dbReference type="EMBL" id="RCMG01000082">
    <property type="protein sequence ID" value="KAG2864357.1"/>
    <property type="molecule type" value="Genomic_DNA"/>
</dbReference>
<dbReference type="EMBL" id="RCMK01000053">
    <property type="protein sequence ID" value="KAG2951367.1"/>
    <property type="molecule type" value="Genomic_DNA"/>
</dbReference>
<dbReference type="Proteomes" id="UP000735874">
    <property type="component" value="Unassembled WGS sequence"/>
</dbReference>
<protein>
    <submittedName>
        <fullName evidence="4">Uncharacterized protein</fullName>
    </submittedName>
</protein>
<dbReference type="Proteomes" id="UP000774804">
    <property type="component" value="Unassembled WGS sequence"/>
</dbReference>
<evidence type="ECO:0000313" key="1">
    <source>
        <dbReference type="EMBL" id="KAG2864357.1"/>
    </source>
</evidence>
<evidence type="ECO:0000313" key="2">
    <source>
        <dbReference type="EMBL" id="KAG2924462.1"/>
    </source>
</evidence>
<dbReference type="EMBL" id="RCML01000368">
    <property type="protein sequence ID" value="KAG2979273.1"/>
    <property type="molecule type" value="Genomic_DNA"/>
</dbReference>
<organism evidence="4 5">
    <name type="scientific">Phytophthora cactorum</name>
    <dbReference type="NCBI Taxonomy" id="29920"/>
    <lineage>
        <taxon>Eukaryota</taxon>
        <taxon>Sar</taxon>
        <taxon>Stramenopiles</taxon>
        <taxon>Oomycota</taxon>
        <taxon>Peronosporomycetes</taxon>
        <taxon>Peronosporales</taxon>
        <taxon>Peronosporaceae</taxon>
        <taxon>Phytophthora</taxon>
    </lineage>
</organism>
<reference evidence="4" key="1">
    <citation type="submission" date="2018-10" db="EMBL/GenBank/DDBJ databases">
        <title>Effector identification in a new, highly contiguous assembly of the strawberry crown rot pathogen Phytophthora cactorum.</title>
        <authorList>
            <person name="Armitage A.D."/>
            <person name="Nellist C.F."/>
            <person name="Bates H."/>
            <person name="Vickerstaff R.J."/>
            <person name="Harrison R.J."/>
        </authorList>
    </citation>
    <scope>NUCLEOTIDE SEQUENCE</scope>
    <source>
        <strain evidence="1">15-7</strain>
        <strain evidence="2">4032</strain>
        <strain evidence="3">4040</strain>
        <strain evidence="4">P415</strain>
    </source>
</reference>
<gene>
    <name evidence="1" type="ORF">PC113_g4662</name>
    <name evidence="2" type="ORF">PC115_g8615</name>
    <name evidence="3" type="ORF">PC117_g3634</name>
    <name evidence="4" type="ORF">PC118_g11853</name>
</gene>
<evidence type="ECO:0000313" key="4">
    <source>
        <dbReference type="EMBL" id="KAG2979273.1"/>
    </source>
</evidence>
<proteinExistence type="predicted"/>
<dbReference type="AlphaFoldDB" id="A0A8T1FYX8"/>
<dbReference type="EMBL" id="RCMI01000225">
    <property type="protein sequence ID" value="KAG2924462.1"/>
    <property type="molecule type" value="Genomic_DNA"/>
</dbReference>
<evidence type="ECO:0000313" key="5">
    <source>
        <dbReference type="Proteomes" id="UP000697107"/>
    </source>
</evidence>
<sequence length="66" mass="7207">MHQDKAPGRGCRCRWASAPATIHPVAVRCFATRPASGIRNSTTVIPADEIEDAAMFRVETRLKLAT</sequence>
<evidence type="ECO:0000313" key="3">
    <source>
        <dbReference type="EMBL" id="KAG2951367.1"/>
    </source>
</evidence>
<dbReference type="Proteomes" id="UP000697107">
    <property type="component" value="Unassembled WGS sequence"/>
</dbReference>